<protein>
    <submittedName>
        <fullName evidence="3">DNA-binding protein</fullName>
    </submittedName>
</protein>
<keyword evidence="3" id="KW-0238">DNA-binding</keyword>
<comment type="caution">
    <text evidence="3">The sequence shown here is derived from an EMBL/GenBank/DDBJ whole genome shotgun (WGS) entry which is preliminary data.</text>
</comment>
<dbReference type="RefSeq" id="WP_126822357.1">
    <property type="nucleotide sequence ID" value="NZ_JBHLWU010000001.1"/>
</dbReference>
<evidence type="ECO:0000313" key="3">
    <source>
        <dbReference type="EMBL" id="RSU08096.1"/>
    </source>
</evidence>
<organism evidence="3 4">
    <name type="scientific">Vagococcus entomophilus</name>
    <dbReference type="NCBI Taxonomy" id="1160095"/>
    <lineage>
        <taxon>Bacteria</taxon>
        <taxon>Bacillati</taxon>
        <taxon>Bacillota</taxon>
        <taxon>Bacilli</taxon>
        <taxon>Lactobacillales</taxon>
        <taxon>Enterococcaceae</taxon>
        <taxon>Vagococcus</taxon>
    </lineage>
</organism>
<dbReference type="Pfam" id="PF13509">
    <property type="entry name" value="S1_2"/>
    <property type="match status" value="1"/>
</dbReference>
<feature type="domain" description="S1 motif" evidence="2">
    <location>
        <begin position="153"/>
        <end position="213"/>
    </location>
</feature>
<evidence type="ECO:0000259" key="2">
    <source>
        <dbReference type="PROSITE" id="PS50126"/>
    </source>
</evidence>
<dbReference type="EMBL" id="NGJZ01000001">
    <property type="protein sequence ID" value="RSU08096.1"/>
    <property type="molecule type" value="Genomic_DNA"/>
</dbReference>
<dbReference type="GO" id="GO:0003677">
    <property type="term" value="F:DNA binding"/>
    <property type="evidence" value="ECO:0007669"/>
    <property type="project" value="UniProtKB-KW"/>
</dbReference>
<dbReference type="InterPro" id="IPR048588">
    <property type="entry name" value="CvfB_S1_2nd"/>
</dbReference>
<dbReference type="PANTHER" id="PTHR37296:SF1">
    <property type="entry name" value="CONSERVED VIRULENCE FACTOR B"/>
    <property type="match status" value="1"/>
</dbReference>
<dbReference type="InterPro" id="IPR039566">
    <property type="entry name" value="CvfB_S1_st"/>
</dbReference>
<dbReference type="OrthoDB" id="9801597at2"/>
<dbReference type="InterPro" id="IPR012340">
    <property type="entry name" value="NA-bd_OB-fold"/>
</dbReference>
<dbReference type="PROSITE" id="PS50126">
    <property type="entry name" value="S1"/>
    <property type="match status" value="1"/>
</dbReference>
<name>A0A430AJ08_9ENTE</name>
<dbReference type="PANTHER" id="PTHR37296">
    <property type="entry name" value="CONSERVED VIRULENCE FACTOR B"/>
    <property type="match status" value="1"/>
</dbReference>
<dbReference type="Gene3D" id="2.40.50.140">
    <property type="entry name" value="Nucleic acid-binding proteins"/>
    <property type="match status" value="2"/>
</dbReference>
<dbReference type="InterPro" id="IPR014464">
    <property type="entry name" value="CvfB_fam"/>
</dbReference>
<dbReference type="PIRSF" id="PIRSF012524">
    <property type="entry name" value="YitL_S1"/>
    <property type="match status" value="1"/>
</dbReference>
<dbReference type="InterPro" id="IPR036388">
    <property type="entry name" value="WH-like_DNA-bd_sf"/>
</dbReference>
<keyword evidence="4" id="KW-1185">Reference proteome</keyword>
<dbReference type="Proteomes" id="UP000288669">
    <property type="component" value="Unassembled WGS sequence"/>
</dbReference>
<accession>A0A430AJ08</accession>
<comment type="similarity">
    <text evidence="1">Belongs to the CvfB family.</text>
</comment>
<evidence type="ECO:0000313" key="4">
    <source>
        <dbReference type="Proteomes" id="UP000288669"/>
    </source>
</evidence>
<dbReference type="Pfam" id="PF21191">
    <property type="entry name" value="CvfB_1st"/>
    <property type="match status" value="1"/>
</dbReference>
<gene>
    <name evidence="3" type="ORF">CBF30_02300</name>
</gene>
<dbReference type="Gene3D" id="1.10.10.10">
    <property type="entry name" value="Winged helix-like DNA-binding domain superfamily/Winged helix DNA-binding domain"/>
    <property type="match status" value="1"/>
</dbReference>
<dbReference type="Pfam" id="PF21543">
    <property type="entry name" value="CvfB_2nd"/>
    <property type="match status" value="1"/>
</dbReference>
<proteinExistence type="inferred from homology"/>
<sequence>MNQLIGTVFTGLVTDENEKAYFVQKNGWTFKLNKEEGEHHLGEAVEGFGYHNLNQDLIFTTKLPKILQGKYDFGEVMAIRRDLGVFVDIGLPDKEVVVSMDELPEMRELWPKKGDQLLVTLRIDDKERMWGVLAEEHEFKVRSRKANIQTMKNKNVTGIAYRLKLVGTYVLTDDFYLGFIHPSERDQEPRLGQKIEGRVIGVNQEGVLNLSLKPRAHEVISDDALMLLTFLDKAENHRLPYTDKSAPDEIQKQFAISKGQFKRAVGSLMKQRLVEQKDGWLIRKAEHSN</sequence>
<dbReference type="InterPro" id="IPR003029">
    <property type="entry name" value="S1_domain"/>
</dbReference>
<dbReference type="Gene3D" id="2.40.50.330">
    <property type="match status" value="1"/>
</dbReference>
<dbReference type="AlphaFoldDB" id="A0A430AJ08"/>
<evidence type="ECO:0000256" key="1">
    <source>
        <dbReference type="PIRNR" id="PIRNR012524"/>
    </source>
</evidence>
<dbReference type="InterPro" id="IPR040764">
    <property type="entry name" value="CvfB_WH"/>
</dbReference>
<dbReference type="InterPro" id="IPR048587">
    <property type="entry name" value="CvfB_S1_3rd"/>
</dbReference>
<dbReference type="Pfam" id="PF17783">
    <property type="entry name" value="WHD_CvfB"/>
    <property type="match status" value="1"/>
</dbReference>
<reference evidence="3 4" key="1">
    <citation type="submission" date="2017-05" db="EMBL/GenBank/DDBJ databases">
        <title>Vagococcus spp. assemblies.</title>
        <authorList>
            <person name="Gulvik C.A."/>
        </authorList>
    </citation>
    <scope>NUCLEOTIDE SEQUENCE [LARGE SCALE GENOMIC DNA]</scope>
    <source>
        <strain evidence="3 4">DSM 24756</strain>
    </source>
</reference>